<sequence length="157" mass="16980">MLMQPEDLSPEYQYFKDPRMGGAFRSMDFCPVVEPNPDTGCTDGNSLAMPGSRVGPNSLCVKGDSLAVGSSSPGDVCVEVSCADGAANIRYLGDDEWYPCPEGTSIRPRKTFSGGRIVCPRYAEVCPVVKDRCVFSARGVFILFPAAVLWVAAMMFF</sequence>
<dbReference type="OMA" id="RIVCPRY"/>
<dbReference type="SUPFAM" id="SSF55486">
    <property type="entry name" value="Metalloproteases ('zincins'), catalytic domain"/>
    <property type="match status" value="1"/>
</dbReference>
<keyword evidence="8" id="KW-0472">Membrane</keyword>
<dbReference type="OrthoDB" id="252769at2759"/>
<evidence type="ECO:0000256" key="8">
    <source>
        <dbReference type="SAM" id="Phobius"/>
    </source>
</evidence>
<dbReference type="EMBL" id="MKGL01000085">
    <property type="protein sequence ID" value="RNF07518.1"/>
    <property type="molecule type" value="Genomic_DNA"/>
</dbReference>
<evidence type="ECO:0000256" key="4">
    <source>
        <dbReference type="ARBA" id="ARBA00022801"/>
    </source>
</evidence>
<keyword evidence="4 7" id="KW-0378">Hydrolase</keyword>
<dbReference type="EC" id="3.4.24.-" evidence="7"/>
<reference evidence="9 10" key="1">
    <citation type="journal article" date="2018" name="BMC Genomics">
        <title>Genomic comparison of Trypanosoma conorhini and Trypanosoma rangeli to Trypanosoma cruzi strains of high and low virulence.</title>
        <authorList>
            <person name="Bradwell K.R."/>
            <person name="Koparde V.N."/>
            <person name="Matveyev A.V."/>
            <person name="Serrano M.G."/>
            <person name="Alves J.M."/>
            <person name="Parikh H."/>
            <person name="Huang B."/>
            <person name="Lee V."/>
            <person name="Espinosa-Alvarez O."/>
            <person name="Ortiz P.A."/>
            <person name="Costa-Martins A.G."/>
            <person name="Teixeira M.M."/>
            <person name="Buck G.A."/>
        </authorList>
    </citation>
    <scope>NUCLEOTIDE SEQUENCE [LARGE SCALE GENOMIC DNA]</scope>
    <source>
        <strain evidence="9 10">AM80</strain>
    </source>
</reference>
<evidence type="ECO:0000256" key="1">
    <source>
        <dbReference type="ARBA" id="ARBA00005860"/>
    </source>
</evidence>
<keyword evidence="8" id="KW-0812">Transmembrane</keyword>
<dbReference type="GO" id="GO:0006508">
    <property type="term" value="P:proteolysis"/>
    <property type="evidence" value="ECO:0007669"/>
    <property type="project" value="UniProtKB-KW"/>
</dbReference>
<comment type="cofactor">
    <cofactor evidence="7">
        <name>Zn(2+)</name>
        <dbReference type="ChEBI" id="CHEBI:29105"/>
    </cofactor>
    <text evidence="7">Binds 1 zinc ion per subunit.</text>
</comment>
<keyword evidence="8" id="KW-1133">Transmembrane helix</keyword>
<comment type="caution">
    <text evidence="9">The sequence shown here is derived from an EMBL/GenBank/DDBJ whole genome shotgun (WGS) entry which is preliminary data.</text>
</comment>
<evidence type="ECO:0000256" key="6">
    <source>
        <dbReference type="ARBA" id="ARBA00023049"/>
    </source>
</evidence>
<dbReference type="GO" id="GO:0016020">
    <property type="term" value="C:membrane"/>
    <property type="evidence" value="ECO:0007669"/>
    <property type="project" value="InterPro"/>
</dbReference>
<dbReference type="AlphaFoldDB" id="A0A3R7KJ58"/>
<name>A0A3R7KJ58_TRYRA</name>
<evidence type="ECO:0000256" key="2">
    <source>
        <dbReference type="ARBA" id="ARBA00022670"/>
    </source>
</evidence>
<proteinExistence type="inferred from homology"/>
<dbReference type="GeneID" id="40327307"/>
<dbReference type="Proteomes" id="UP000283634">
    <property type="component" value="Unassembled WGS sequence"/>
</dbReference>
<dbReference type="Gene3D" id="2.30.34.10">
    <property type="entry name" value="Leishmanolysin domain 4"/>
    <property type="match status" value="1"/>
</dbReference>
<evidence type="ECO:0000256" key="7">
    <source>
        <dbReference type="RuleBase" id="RU366077"/>
    </source>
</evidence>
<keyword evidence="5 7" id="KW-0862">Zinc</keyword>
<dbReference type="GO" id="GO:0007155">
    <property type="term" value="P:cell adhesion"/>
    <property type="evidence" value="ECO:0007669"/>
    <property type="project" value="InterPro"/>
</dbReference>
<keyword evidence="10" id="KW-1185">Reference proteome</keyword>
<evidence type="ECO:0000256" key="3">
    <source>
        <dbReference type="ARBA" id="ARBA00022723"/>
    </source>
</evidence>
<feature type="transmembrane region" description="Helical" evidence="8">
    <location>
        <begin position="135"/>
        <end position="156"/>
    </location>
</feature>
<dbReference type="Pfam" id="PF01457">
    <property type="entry name" value="Peptidase_M8"/>
    <property type="match status" value="1"/>
</dbReference>
<dbReference type="Gene3D" id="2.10.55.10">
    <property type="entry name" value="Leishmanolysin domain 3"/>
    <property type="match status" value="1"/>
</dbReference>
<protein>
    <recommendedName>
        <fullName evidence="7">Leishmanolysin-like peptidase</fullName>
        <ecNumber evidence="7">3.4.24.-</ecNumber>
    </recommendedName>
</protein>
<keyword evidence="6 7" id="KW-0482">Metalloprotease</keyword>
<dbReference type="InterPro" id="IPR001577">
    <property type="entry name" value="Peptidase_M8"/>
</dbReference>
<dbReference type="RefSeq" id="XP_029239881.1">
    <property type="nucleotide sequence ID" value="XM_029380349.1"/>
</dbReference>
<keyword evidence="3 7" id="KW-0479">Metal-binding</keyword>
<accession>A0A3R7KJ58</accession>
<evidence type="ECO:0000313" key="10">
    <source>
        <dbReference type="Proteomes" id="UP000283634"/>
    </source>
</evidence>
<keyword evidence="2 7" id="KW-0645">Protease</keyword>
<evidence type="ECO:0000313" key="9">
    <source>
        <dbReference type="EMBL" id="RNF07518.1"/>
    </source>
</evidence>
<comment type="similarity">
    <text evidence="1 7">Belongs to the peptidase M8 family.</text>
</comment>
<evidence type="ECO:0000256" key="5">
    <source>
        <dbReference type="ARBA" id="ARBA00022833"/>
    </source>
</evidence>
<organism evidence="9 10">
    <name type="scientific">Trypanosoma rangeli</name>
    <dbReference type="NCBI Taxonomy" id="5698"/>
    <lineage>
        <taxon>Eukaryota</taxon>
        <taxon>Discoba</taxon>
        <taxon>Euglenozoa</taxon>
        <taxon>Kinetoplastea</taxon>
        <taxon>Metakinetoplastina</taxon>
        <taxon>Trypanosomatida</taxon>
        <taxon>Trypanosomatidae</taxon>
        <taxon>Trypanosoma</taxon>
        <taxon>Herpetosoma</taxon>
    </lineage>
</organism>
<dbReference type="GO" id="GO:0004222">
    <property type="term" value="F:metalloendopeptidase activity"/>
    <property type="evidence" value="ECO:0007669"/>
    <property type="project" value="UniProtKB-UniRule"/>
</dbReference>
<dbReference type="GO" id="GO:0046872">
    <property type="term" value="F:metal ion binding"/>
    <property type="evidence" value="ECO:0007669"/>
    <property type="project" value="UniProtKB-KW"/>
</dbReference>
<gene>
    <name evidence="9" type="ORF">TraAM80_03374</name>
</gene>